<name>A0A855F5J6_RAOOR</name>
<sequence length="88" mass="9418">MNMIKKLPLTMAVIAALCPFSSVMAQEFTQEQIDAIVAKAVDKALADRQAKMDAAAAKKVDLETNPQTTAASPDMAIPFGLKFSGYAR</sequence>
<proteinExistence type="predicted"/>
<evidence type="ECO:0000313" key="3">
    <source>
        <dbReference type="Proteomes" id="UP000229713"/>
    </source>
</evidence>
<gene>
    <name evidence="2" type="ORF">CFY86_02215</name>
</gene>
<feature type="signal peptide" evidence="1">
    <location>
        <begin position="1"/>
        <end position="25"/>
    </location>
</feature>
<evidence type="ECO:0000313" key="2">
    <source>
        <dbReference type="EMBL" id="PIK93754.1"/>
    </source>
</evidence>
<comment type="caution">
    <text evidence="2">The sequence shown here is derived from an EMBL/GenBank/DDBJ whole genome shotgun (WGS) entry which is preliminary data.</text>
</comment>
<reference evidence="2 3" key="1">
    <citation type="submission" date="2017-07" db="EMBL/GenBank/DDBJ databases">
        <title>Raoultella ornithinolytica strain HH3 draft genome.</title>
        <authorList>
            <person name="Duceppe M.-O."/>
            <person name="Huang H."/>
            <person name="Phipps-Todd B."/>
        </authorList>
    </citation>
    <scope>NUCLEOTIDE SEQUENCE [LARGE SCALE GENOMIC DNA]</scope>
    <source>
        <strain evidence="2 3">HH3</strain>
    </source>
</reference>
<feature type="chain" id="PRO_5033018167" evidence="1">
    <location>
        <begin position="26"/>
        <end position="88"/>
    </location>
</feature>
<dbReference type="EMBL" id="NKYI01000006">
    <property type="protein sequence ID" value="PIK93754.1"/>
    <property type="molecule type" value="Genomic_DNA"/>
</dbReference>
<feature type="non-terminal residue" evidence="2">
    <location>
        <position position="88"/>
    </location>
</feature>
<protein>
    <submittedName>
        <fullName evidence="2">Lactam utilization protein LamB</fullName>
    </submittedName>
</protein>
<dbReference type="AlphaFoldDB" id="A0A855F5J6"/>
<organism evidence="2 3">
    <name type="scientific">Raoultella ornithinolytica</name>
    <name type="common">Klebsiella ornithinolytica</name>
    <dbReference type="NCBI Taxonomy" id="54291"/>
    <lineage>
        <taxon>Bacteria</taxon>
        <taxon>Pseudomonadati</taxon>
        <taxon>Pseudomonadota</taxon>
        <taxon>Gammaproteobacteria</taxon>
        <taxon>Enterobacterales</taxon>
        <taxon>Enterobacteriaceae</taxon>
        <taxon>Klebsiella/Raoultella group</taxon>
        <taxon>Raoultella</taxon>
    </lineage>
</organism>
<keyword evidence="1" id="KW-0732">Signal</keyword>
<evidence type="ECO:0000256" key="1">
    <source>
        <dbReference type="SAM" id="SignalP"/>
    </source>
</evidence>
<accession>A0A855F5J6</accession>
<dbReference type="Proteomes" id="UP000229713">
    <property type="component" value="Unassembled WGS sequence"/>
</dbReference>